<name>V4T842_9HYPH</name>
<proteinExistence type="predicted"/>
<comment type="caution">
    <text evidence="1">The sequence shown here is derived from an EMBL/GenBank/DDBJ whole genome shotgun (WGS) entry which is preliminary data.</text>
</comment>
<gene>
    <name evidence="1" type="ORF">N177_3905</name>
</gene>
<evidence type="ECO:0000313" key="1">
    <source>
        <dbReference type="EMBL" id="ESR22768.1"/>
    </source>
</evidence>
<organism evidence="1 2">
    <name type="scientific">Lutibaculum baratangense AMV1</name>
    <dbReference type="NCBI Taxonomy" id="631454"/>
    <lineage>
        <taxon>Bacteria</taxon>
        <taxon>Pseudomonadati</taxon>
        <taxon>Pseudomonadota</taxon>
        <taxon>Alphaproteobacteria</taxon>
        <taxon>Hyphomicrobiales</taxon>
        <taxon>Tepidamorphaceae</taxon>
        <taxon>Lutibaculum</taxon>
    </lineage>
</organism>
<evidence type="ECO:0000313" key="2">
    <source>
        <dbReference type="Proteomes" id="UP000017819"/>
    </source>
</evidence>
<keyword evidence="2" id="KW-1185">Reference proteome</keyword>
<dbReference type="OrthoDB" id="9809136at2"/>
<dbReference type="eggNOG" id="COG5447">
    <property type="taxonomic scope" value="Bacteria"/>
</dbReference>
<dbReference type="Pfam" id="PF07372">
    <property type="entry name" value="DUF1491"/>
    <property type="match status" value="1"/>
</dbReference>
<dbReference type="STRING" id="631454.N177_3905"/>
<sequence length="115" mass="12751">MRVKSGVWVGAYLRRVAAEGMFAVVAKKGAEEAGAIFVKVNRLDGTAELYGPAPQTAFDEGEADDRRWRAIVPTPGAPESEVDGRLERERRFDGDLWIVEIDSREGRHLLDPVVE</sequence>
<dbReference type="EMBL" id="AWXZ01000040">
    <property type="protein sequence ID" value="ESR22768.1"/>
    <property type="molecule type" value="Genomic_DNA"/>
</dbReference>
<dbReference type="Gene3D" id="3.40.1530.20">
    <property type="entry name" value="Protein of unknown function (DUF1491)"/>
    <property type="match status" value="1"/>
</dbReference>
<dbReference type="InterPro" id="IPR009964">
    <property type="entry name" value="DUF1491"/>
</dbReference>
<accession>V4T842</accession>
<dbReference type="Proteomes" id="UP000017819">
    <property type="component" value="Unassembled WGS sequence"/>
</dbReference>
<protein>
    <recommendedName>
        <fullName evidence="3">ATP-dependent Zn protease</fullName>
    </recommendedName>
</protein>
<dbReference type="AlphaFoldDB" id="V4T842"/>
<evidence type="ECO:0008006" key="3">
    <source>
        <dbReference type="Google" id="ProtNLM"/>
    </source>
</evidence>
<reference evidence="1 2" key="1">
    <citation type="journal article" date="2014" name="Genome Announc.">
        <title>Draft Genome Sequence of Lutibaculum baratangense Strain AMV1T, Isolated from a Mud Volcano in Andamans, India.</title>
        <authorList>
            <person name="Singh A."/>
            <person name="Sreenivas A."/>
            <person name="Sathyanarayana Reddy G."/>
            <person name="Pinnaka A.K."/>
            <person name="Shivaji S."/>
        </authorList>
    </citation>
    <scope>NUCLEOTIDE SEQUENCE [LARGE SCALE GENOMIC DNA]</scope>
    <source>
        <strain evidence="1 2">AMV1</strain>
    </source>
</reference>
<dbReference type="RefSeq" id="WP_023434014.1">
    <property type="nucleotide sequence ID" value="NZ_AWXZ01000040.1"/>
</dbReference>